<name>A0A2S9T8X9_9BACT</name>
<reference evidence="1 2" key="1">
    <citation type="submission" date="2017-09" db="EMBL/GenBank/DDBJ databases">
        <title>Reassesment of A. cryaerophilus.</title>
        <authorList>
            <person name="Perez-Cataluna A."/>
            <person name="Collado L."/>
            <person name="Salgado O."/>
            <person name="Lefinanco V."/>
            <person name="Figueras M.J."/>
        </authorList>
    </citation>
    <scope>NUCLEOTIDE SEQUENCE [LARGE SCALE GENOMIC DNA]</scope>
    <source>
        <strain evidence="1 2">LMG 9065</strain>
    </source>
</reference>
<dbReference type="GO" id="GO:0005829">
    <property type="term" value="C:cytosol"/>
    <property type="evidence" value="ECO:0007669"/>
    <property type="project" value="TreeGrafter"/>
</dbReference>
<proteinExistence type="predicted"/>
<dbReference type="PANTHER" id="PTHR30283">
    <property type="entry name" value="PEROXIDE STRESS RESPONSE PROTEIN YAAA"/>
    <property type="match status" value="1"/>
</dbReference>
<dbReference type="AlphaFoldDB" id="A0A2S9T8X9"/>
<dbReference type="PANTHER" id="PTHR30283:SF4">
    <property type="entry name" value="PEROXIDE STRESS RESISTANCE PROTEIN YAAA"/>
    <property type="match status" value="1"/>
</dbReference>
<evidence type="ECO:0000313" key="2">
    <source>
        <dbReference type="Proteomes" id="UP000239151"/>
    </source>
</evidence>
<dbReference type="EMBL" id="NXGI01000034">
    <property type="protein sequence ID" value="PRM95292.1"/>
    <property type="molecule type" value="Genomic_DNA"/>
</dbReference>
<dbReference type="Proteomes" id="UP000239151">
    <property type="component" value="Unassembled WGS sequence"/>
</dbReference>
<dbReference type="GO" id="GO:0033194">
    <property type="term" value="P:response to hydroperoxide"/>
    <property type="evidence" value="ECO:0007669"/>
    <property type="project" value="TreeGrafter"/>
</dbReference>
<evidence type="ECO:0008006" key="3">
    <source>
        <dbReference type="Google" id="ProtNLM"/>
    </source>
</evidence>
<dbReference type="InterPro" id="IPR005583">
    <property type="entry name" value="YaaA"/>
</dbReference>
<dbReference type="Pfam" id="PF03883">
    <property type="entry name" value="H2O2_YaaD"/>
    <property type="match status" value="1"/>
</dbReference>
<evidence type="ECO:0000313" key="1">
    <source>
        <dbReference type="EMBL" id="PRM95292.1"/>
    </source>
</evidence>
<comment type="caution">
    <text evidence="1">The sequence shown here is derived from an EMBL/GenBank/DDBJ whole genome shotgun (WGS) entry which is preliminary data.</text>
</comment>
<sequence>MKILFSPSETKNSGGDKKIFDENSFIFPELFKKRVEIVNSYNEFLKTASISQLEKLFGTKKADVIEKYRRDIFKSPLLKAIQRYEGVAYDYLSYNNLEKSSQKYIDDNVLIFSNLFGVLKASDEIPDYKLKQGESFYDLKIEKFYNDNFSQELDKYLENDDILDLRAGFYEKFYTIKKPYKTLKFIKDGKVVSHFAKAYRGEILKIVAQNDIKTFDDFMNLELKELKLEEIKEQKLKTEIVYSINKR</sequence>
<gene>
    <name evidence="1" type="ORF">CJ670_09490</name>
</gene>
<accession>A0A2S9T8X9</accession>
<organism evidence="1 2">
    <name type="scientific">Aliarcobacter cryaerophilus</name>
    <dbReference type="NCBI Taxonomy" id="28198"/>
    <lineage>
        <taxon>Bacteria</taxon>
        <taxon>Pseudomonadati</taxon>
        <taxon>Campylobacterota</taxon>
        <taxon>Epsilonproteobacteria</taxon>
        <taxon>Campylobacterales</taxon>
        <taxon>Arcobacteraceae</taxon>
        <taxon>Aliarcobacter</taxon>
    </lineage>
</organism>
<protein>
    <recommendedName>
        <fullName evidence="3">YaaA family protein</fullName>
    </recommendedName>
</protein>